<dbReference type="GO" id="GO:0009379">
    <property type="term" value="C:Holliday junction helicase complex"/>
    <property type="evidence" value="ECO:0007669"/>
    <property type="project" value="InterPro"/>
</dbReference>
<dbReference type="SUPFAM" id="SSF50249">
    <property type="entry name" value="Nucleic acid-binding proteins"/>
    <property type="match status" value="1"/>
</dbReference>
<accession>A0A1F5UUX4</accession>
<dbReference type="Gene3D" id="1.10.8.10">
    <property type="entry name" value="DNA helicase RuvA subunit, C-terminal domain"/>
    <property type="match status" value="1"/>
</dbReference>
<comment type="caution">
    <text evidence="8">The sequence shown here is derived from an EMBL/GenBank/DDBJ whole genome shotgun (WGS) entry which is preliminary data.</text>
</comment>
<dbReference type="Pfam" id="PF07499">
    <property type="entry name" value="RuvA_C"/>
    <property type="match status" value="1"/>
</dbReference>
<evidence type="ECO:0000313" key="9">
    <source>
        <dbReference type="Proteomes" id="UP000179157"/>
    </source>
</evidence>
<dbReference type="Pfam" id="PF14520">
    <property type="entry name" value="HHH_5"/>
    <property type="match status" value="1"/>
</dbReference>
<keyword evidence="8" id="KW-0547">Nucleotide-binding</keyword>
<comment type="subcellular location">
    <subcellularLocation>
        <location evidence="6">Cytoplasm</location>
    </subcellularLocation>
</comment>
<dbReference type="InterPro" id="IPR011114">
    <property type="entry name" value="RuvA_C"/>
</dbReference>
<dbReference type="GO" id="GO:0009378">
    <property type="term" value="F:four-way junction helicase activity"/>
    <property type="evidence" value="ECO:0007669"/>
    <property type="project" value="InterPro"/>
</dbReference>
<feature type="region of interest" description="Domain I" evidence="6">
    <location>
        <begin position="1"/>
        <end position="64"/>
    </location>
</feature>
<dbReference type="Proteomes" id="UP000179157">
    <property type="component" value="Unassembled WGS sequence"/>
</dbReference>
<dbReference type="InterPro" id="IPR012340">
    <property type="entry name" value="NA-bd_OB-fold"/>
</dbReference>
<dbReference type="Gene3D" id="2.40.50.140">
    <property type="entry name" value="Nucleic acid-binding proteins"/>
    <property type="match status" value="1"/>
</dbReference>
<dbReference type="SUPFAM" id="SSF47781">
    <property type="entry name" value="RuvA domain 2-like"/>
    <property type="match status" value="1"/>
</dbReference>
<comment type="subunit">
    <text evidence="6">Homotetramer. Forms an RuvA(8)-RuvB(12)-Holliday junction (HJ) complex. HJ DNA is sandwiched between 2 RuvA tetramers; dsDNA enters through RuvA and exits via RuvB. An RuvB hexamer assembles on each DNA strand where it exits the tetramer. Each RuvB hexamer is contacted by two RuvA subunits (via domain III) on 2 adjacent RuvB subunits; this complex drives branch migration. In the full resolvosome a probable DNA-RuvA(4)-RuvB(12)-RuvC(2) complex forms which resolves the HJ.</text>
</comment>
<keyword evidence="2 6" id="KW-0227">DNA damage</keyword>
<dbReference type="Gene3D" id="1.10.150.20">
    <property type="entry name" value="5' to 3' exonuclease, C-terminal subdomain"/>
    <property type="match status" value="1"/>
</dbReference>
<dbReference type="GO" id="GO:0005737">
    <property type="term" value="C:cytoplasm"/>
    <property type="evidence" value="ECO:0007669"/>
    <property type="project" value="UniProtKB-SubCell"/>
</dbReference>
<reference evidence="8 9" key="1">
    <citation type="journal article" date="2016" name="Nat. Commun.">
        <title>Thousands of microbial genomes shed light on interconnected biogeochemical processes in an aquifer system.</title>
        <authorList>
            <person name="Anantharaman K."/>
            <person name="Brown C.T."/>
            <person name="Hug L.A."/>
            <person name="Sharon I."/>
            <person name="Castelle C.J."/>
            <person name="Probst A.J."/>
            <person name="Thomas B.C."/>
            <person name="Singh A."/>
            <person name="Wilkins M.J."/>
            <person name="Karaoz U."/>
            <person name="Brodie E.L."/>
            <person name="Williams K.H."/>
            <person name="Hubbard S.S."/>
            <person name="Banfield J.F."/>
        </authorList>
    </citation>
    <scope>NUCLEOTIDE SEQUENCE [LARGE SCALE GENOMIC DNA]</scope>
    <source>
        <strain evidence="9">RBG_16_55_9</strain>
    </source>
</reference>
<feature type="domain" description="Helix-hairpin-helix DNA-binding motif class 1" evidence="7">
    <location>
        <begin position="73"/>
        <end position="92"/>
    </location>
</feature>
<dbReference type="GO" id="GO:0000400">
    <property type="term" value="F:four-way junction DNA binding"/>
    <property type="evidence" value="ECO:0007669"/>
    <property type="project" value="UniProtKB-UniRule"/>
</dbReference>
<protein>
    <recommendedName>
        <fullName evidence="6">Holliday junction branch migration complex subunit RuvA</fullName>
    </recommendedName>
</protein>
<proteinExistence type="inferred from homology"/>
<organism evidence="8 9">
    <name type="scientific">Fraserbacteria sp. (strain RBG_16_55_9)</name>
    <dbReference type="NCBI Taxonomy" id="1817864"/>
    <lineage>
        <taxon>Bacteria</taxon>
        <taxon>Candidatus Fraseribacteriota</taxon>
    </lineage>
</organism>
<evidence type="ECO:0000256" key="4">
    <source>
        <dbReference type="ARBA" id="ARBA00023172"/>
    </source>
</evidence>
<dbReference type="STRING" id="1817864.A2Z21_02880"/>
<keyword evidence="8" id="KW-0378">Hydrolase</keyword>
<comment type="similarity">
    <text evidence="6">Belongs to the RuvA family.</text>
</comment>
<keyword evidence="8" id="KW-0067">ATP-binding</keyword>
<keyword evidence="4 6" id="KW-0233">DNA recombination</keyword>
<comment type="domain">
    <text evidence="6">Has three domains with a flexible linker between the domains II and III and assumes an 'L' shape. Domain III is highly mobile and contacts RuvB.</text>
</comment>
<dbReference type="NCBIfam" id="TIGR00084">
    <property type="entry name" value="ruvA"/>
    <property type="match status" value="1"/>
</dbReference>
<keyword evidence="5 6" id="KW-0234">DNA repair</keyword>
<dbReference type="SUPFAM" id="SSF46929">
    <property type="entry name" value="DNA helicase RuvA subunit, C-terminal domain"/>
    <property type="match status" value="1"/>
</dbReference>
<dbReference type="InterPro" id="IPR013849">
    <property type="entry name" value="DNA_helicase_Holl-junc_RuvA_I"/>
</dbReference>
<dbReference type="AlphaFoldDB" id="A0A1F5UUX4"/>
<evidence type="ECO:0000256" key="5">
    <source>
        <dbReference type="ARBA" id="ARBA00023204"/>
    </source>
</evidence>
<dbReference type="GO" id="GO:0048476">
    <property type="term" value="C:Holliday junction resolvase complex"/>
    <property type="evidence" value="ECO:0007669"/>
    <property type="project" value="UniProtKB-UniRule"/>
</dbReference>
<dbReference type="InterPro" id="IPR010994">
    <property type="entry name" value="RuvA_2-like"/>
</dbReference>
<evidence type="ECO:0000313" key="8">
    <source>
        <dbReference type="EMBL" id="OGF54958.1"/>
    </source>
</evidence>
<dbReference type="EMBL" id="MFGX01000067">
    <property type="protein sequence ID" value="OGF54958.1"/>
    <property type="molecule type" value="Genomic_DNA"/>
</dbReference>
<dbReference type="Pfam" id="PF01330">
    <property type="entry name" value="RuvA_N"/>
    <property type="match status" value="1"/>
</dbReference>
<dbReference type="GO" id="GO:0006281">
    <property type="term" value="P:DNA repair"/>
    <property type="evidence" value="ECO:0007669"/>
    <property type="project" value="UniProtKB-UniRule"/>
</dbReference>
<feature type="domain" description="Helix-hairpin-helix DNA-binding motif class 1" evidence="7">
    <location>
        <begin position="108"/>
        <end position="127"/>
    </location>
</feature>
<dbReference type="HAMAP" id="MF_00031">
    <property type="entry name" value="DNA_HJ_migration_RuvA"/>
    <property type="match status" value="1"/>
</dbReference>
<evidence type="ECO:0000256" key="6">
    <source>
        <dbReference type="HAMAP-Rule" id="MF_00031"/>
    </source>
</evidence>
<dbReference type="CDD" id="cd14332">
    <property type="entry name" value="UBA_RuvA_C"/>
    <property type="match status" value="1"/>
</dbReference>
<keyword evidence="3 6" id="KW-0238">DNA-binding</keyword>
<dbReference type="SMART" id="SM00278">
    <property type="entry name" value="HhH1"/>
    <property type="match status" value="2"/>
</dbReference>
<keyword evidence="1 6" id="KW-0963">Cytoplasm</keyword>
<feature type="region of interest" description="Domain III" evidence="6">
    <location>
        <begin position="146"/>
        <end position="196"/>
    </location>
</feature>
<dbReference type="InterPro" id="IPR000085">
    <property type="entry name" value="RuvA"/>
</dbReference>
<name>A0A1F5UUX4_FRAXR</name>
<dbReference type="InterPro" id="IPR003583">
    <property type="entry name" value="Hlx-hairpin-Hlx_DNA-bd_motif"/>
</dbReference>
<evidence type="ECO:0000259" key="7">
    <source>
        <dbReference type="SMART" id="SM00278"/>
    </source>
</evidence>
<evidence type="ECO:0000256" key="3">
    <source>
        <dbReference type="ARBA" id="ARBA00023125"/>
    </source>
</evidence>
<comment type="caution">
    <text evidence="6">Lacks conserved residue(s) required for the propagation of feature annotation.</text>
</comment>
<comment type="function">
    <text evidence="6">The RuvA-RuvB-RuvC complex processes Holliday junction (HJ) DNA during genetic recombination and DNA repair, while the RuvA-RuvB complex plays an important role in the rescue of blocked DNA replication forks via replication fork reversal (RFR). RuvA specifically binds to HJ cruciform DNA, conferring on it an open structure. The RuvB hexamer acts as an ATP-dependent pump, pulling dsDNA into and through the RuvAB complex. HJ branch migration allows RuvC to scan DNA until it finds its consensus sequence, where it cleaves and resolves the cruciform DNA.</text>
</comment>
<dbReference type="InterPro" id="IPR036267">
    <property type="entry name" value="RuvA_C_sf"/>
</dbReference>
<evidence type="ECO:0000256" key="2">
    <source>
        <dbReference type="ARBA" id="ARBA00022763"/>
    </source>
</evidence>
<sequence>MIHHLEGMIVESQDEYLVMEVGGIGYRIYTSRVTREEHYNRTGLIKLYTHLHVREDEITLYGFSTPEERELFELLLTVTGVGPKVALGILSATTPQRLQEAIVSESTTSLTGIKGIGKKTAERLILELRDKIARIPLGGKPLPAYTRRDEVALRALTRSLGFGEREARQALEEARATHGEMQTEELIKRALELLSR</sequence>
<dbReference type="GO" id="GO:0005524">
    <property type="term" value="F:ATP binding"/>
    <property type="evidence" value="ECO:0007669"/>
    <property type="project" value="InterPro"/>
</dbReference>
<dbReference type="GO" id="GO:0006310">
    <property type="term" value="P:DNA recombination"/>
    <property type="evidence" value="ECO:0007669"/>
    <property type="project" value="UniProtKB-UniRule"/>
</dbReference>
<gene>
    <name evidence="6" type="primary">ruvA</name>
    <name evidence="8" type="ORF">A2Z21_02880</name>
</gene>
<evidence type="ECO:0000256" key="1">
    <source>
        <dbReference type="ARBA" id="ARBA00022490"/>
    </source>
</evidence>
<keyword evidence="8" id="KW-0347">Helicase</keyword>